<dbReference type="EMBL" id="FOLW01000013">
    <property type="protein sequence ID" value="SFD31164.1"/>
    <property type="molecule type" value="Genomic_DNA"/>
</dbReference>
<dbReference type="PROSITE" id="PS51257">
    <property type="entry name" value="PROKAR_LIPOPROTEIN"/>
    <property type="match status" value="1"/>
</dbReference>
<evidence type="ECO:0000259" key="1">
    <source>
        <dbReference type="Pfam" id="PF01425"/>
    </source>
</evidence>
<dbReference type="InterPro" id="IPR020556">
    <property type="entry name" value="Amidase_CS"/>
</dbReference>
<evidence type="ECO:0000313" key="3">
    <source>
        <dbReference type="Proteomes" id="UP000226420"/>
    </source>
</evidence>
<reference evidence="2 3" key="1">
    <citation type="submission" date="2016-10" db="EMBL/GenBank/DDBJ databases">
        <authorList>
            <person name="Varghese N."/>
            <person name="Submissions S."/>
        </authorList>
    </citation>
    <scope>NUCLEOTIDE SEQUENCE [LARGE SCALE GENOMIC DNA]</scope>
    <source>
        <strain evidence="2 3">DSM 5563</strain>
    </source>
</reference>
<comment type="caution">
    <text evidence="2">The sequence shown here is derived from an EMBL/GenBank/DDBJ whole genome shotgun (WGS) entry which is preliminary data.</text>
</comment>
<protein>
    <submittedName>
        <fullName evidence="2">Asp-tRNAAsn/Glu-tRNAGln amidotransferase A subunit</fullName>
    </submittedName>
</protein>
<sequence length="519" mass="56159">MDKIMDKPSLTIIGALAMGCFSTGVAAFTWSEATIEDLHQALNQQEITCEDVVKGYLKRIDAFDKTGPDINSIITVNPKALSLARERDKQQDKHQALFCVPVVVKDNINTKDMPTSLGSSALKESRPPTNAVVVDNLINEGAIILAKANLDEFAIAMLGLSSAGGQTRNPYILTNGPGGSSGGTGSAVSASLAMVGLGTDTGGSIRIPAAVAGLTGIRPSRALADLRGVAPLSITQDTVGPMCRKVADCARILQFTEAWSTPERKQQIRDALARDGLKGARIALIAGMFPEKIDTNQPYHDVIDNALKAMRSAGATIDIVVLPEQEEILSGFKSLAGYEIKEGLNHYLTEWPSDKDAHIRSYEQIFSSKGYAPTTEEWLTLYNKLGNKRYDDPVYRKNIQGRQGFIRAQLNRVMNGNVRYDAVLYPTITELNVPIGQNTEGRKNVSLSSFSGLPAVSFIAGMTAGDNPQPVALEFLGREFSEPELISLVSGYELHHPVRVAPKSTPELKTFEIMENKAP</sequence>
<dbReference type="SUPFAM" id="SSF75304">
    <property type="entry name" value="Amidase signature (AS) enzymes"/>
    <property type="match status" value="1"/>
</dbReference>
<dbReference type="Pfam" id="PF01425">
    <property type="entry name" value="Amidase"/>
    <property type="match status" value="1"/>
</dbReference>
<dbReference type="InterPro" id="IPR023631">
    <property type="entry name" value="Amidase_dom"/>
</dbReference>
<accession>A0AAJ5BIC9</accession>
<proteinExistence type="predicted"/>
<dbReference type="AlphaFoldDB" id="A0AAJ5BIC9"/>
<feature type="domain" description="Amidase" evidence="1">
    <location>
        <begin position="51"/>
        <end position="485"/>
    </location>
</feature>
<gene>
    <name evidence="2" type="ORF">SAMN02745723_1136</name>
</gene>
<evidence type="ECO:0000313" key="2">
    <source>
        <dbReference type="EMBL" id="SFD31164.1"/>
    </source>
</evidence>
<dbReference type="PROSITE" id="PS00571">
    <property type="entry name" value="AMIDASES"/>
    <property type="match status" value="1"/>
</dbReference>
<organism evidence="2 3">
    <name type="scientific">Pragia fontium DSM 5563 = ATCC 49100</name>
    <dbReference type="NCBI Taxonomy" id="1122977"/>
    <lineage>
        <taxon>Bacteria</taxon>
        <taxon>Pseudomonadati</taxon>
        <taxon>Pseudomonadota</taxon>
        <taxon>Gammaproteobacteria</taxon>
        <taxon>Enterobacterales</taxon>
        <taxon>Budviciaceae</taxon>
        <taxon>Pragia</taxon>
    </lineage>
</organism>
<dbReference type="Proteomes" id="UP000226420">
    <property type="component" value="Unassembled WGS sequence"/>
</dbReference>
<dbReference type="Gene3D" id="3.90.1300.10">
    <property type="entry name" value="Amidase signature (AS) domain"/>
    <property type="match status" value="1"/>
</dbReference>
<name>A0AAJ5BIC9_9GAMM</name>
<dbReference type="InterPro" id="IPR036928">
    <property type="entry name" value="AS_sf"/>
</dbReference>
<dbReference type="PANTHER" id="PTHR42678">
    <property type="entry name" value="AMIDASE"/>
    <property type="match status" value="1"/>
</dbReference>
<dbReference type="PANTHER" id="PTHR42678:SF34">
    <property type="entry name" value="OS04G0183300 PROTEIN"/>
    <property type="match status" value="1"/>
</dbReference>